<evidence type="ECO:0000313" key="5">
    <source>
        <dbReference type="Proteomes" id="UP000829720"/>
    </source>
</evidence>
<organism evidence="4 5">
    <name type="scientific">Albula goreensis</name>
    <dbReference type="NCBI Taxonomy" id="1534307"/>
    <lineage>
        <taxon>Eukaryota</taxon>
        <taxon>Metazoa</taxon>
        <taxon>Chordata</taxon>
        <taxon>Craniata</taxon>
        <taxon>Vertebrata</taxon>
        <taxon>Euteleostomi</taxon>
        <taxon>Actinopterygii</taxon>
        <taxon>Neopterygii</taxon>
        <taxon>Teleostei</taxon>
        <taxon>Albuliformes</taxon>
        <taxon>Albulidae</taxon>
        <taxon>Albula</taxon>
    </lineage>
</organism>
<dbReference type="GO" id="GO:0015630">
    <property type="term" value="C:microtubule cytoskeleton"/>
    <property type="evidence" value="ECO:0007669"/>
    <property type="project" value="TreeGrafter"/>
</dbReference>
<evidence type="ECO:0000313" key="4">
    <source>
        <dbReference type="EMBL" id="KAI1891251.1"/>
    </source>
</evidence>
<reference evidence="4" key="1">
    <citation type="submission" date="2021-01" db="EMBL/GenBank/DDBJ databases">
        <authorList>
            <person name="Zahm M."/>
            <person name="Roques C."/>
            <person name="Cabau C."/>
            <person name="Klopp C."/>
            <person name="Donnadieu C."/>
            <person name="Jouanno E."/>
            <person name="Lampietro C."/>
            <person name="Louis A."/>
            <person name="Herpin A."/>
            <person name="Echchiki A."/>
            <person name="Berthelot C."/>
            <person name="Parey E."/>
            <person name="Roest-Crollius H."/>
            <person name="Braasch I."/>
            <person name="Postlethwait J."/>
            <person name="Bobe J."/>
            <person name="Montfort J."/>
            <person name="Bouchez O."/>
            <person name="Begum T."/>
            <person name="Mejri S."/>
            <person name="Adams A."/>
            <person name="Chen W.-J."/>
            <person name="Guiguen Y."/>
        </authorList>
    </citation>
    <scope>NUCLEOTIDE SEQUENCE</scope>
    <source>
        <tissue evidence="4">Blood</tissue>
    </source>
</reference>
<dbReference type="InterPro" id="IPR051483">
    <property type="entry name" value="MAP7_domain-containing"/>
</dbReference>
<dbReference type="EMBL" id="JAERUA010000013">
    <property type="protein sequence ID" value="KAI1891251.1"/>
    <property type="molecule type" value="Genomic_DNA"/>
</dbReference>
<feature type="region of interest" description="Disordered" evidence="3">
    <location>
        <begin position="60"/>
        <end position="138"/>
    </location>
</feature>
<dbReference type="PANTHER" id="PTHR15073:SF3">
    <property type="entry name" value="MAP7 DOMAIN-CONTAINING PROTEIN 2"/>
    <property type="match status" value="1"/>
</dbReference>
<evidence type="ECO:0008006" key="6">
    <source>
        <dbReference type="Google" id="ProtNLM"/>
    </source>
</evidence>
<protein>
    <recommendedName>
        <fullName evidence="6">Ensconsin-like</fullName>
    </recommendedName>
</protein>
<accession>A0A8T3D3T6</accession>
<dbReference type="Proteomes" id="UP000829720">
    <property type="component" value="Unassembled WGS sequence"/>
</dbReference>
<sequence>MELTVEIATDTSAVMSLRSFTEKRNRTNGHVSPARLSLKPMCTVDLDAEVKMDRLRLARERREERERNQAMQEQALRERDERARQQYARALEERSRRMQQQRQRAELRRAAVEENRRMREEEEKVTKTVPLSPALPYT</sequence>
<dbReference type="PANTHER" id="PTHR15073">
    <property type="entry name" value="MICROTUBULE-ASSOCIATED PROTEIN"/>
    <property type="match status" value="1"/>
</dbReference>
<evidence type="ECO:0000256" key="2">
    <source>
        <dbReference type="ARBA" id="ARBA00023054"/>
    </source>
</evidence>
<dbReference type="AlphaFoldDB" id="A0A8T3D3T6"/>
<comment type="caution">
    <text evidence="4">The sequence shown here is derived from an EMBL/GenBank/DDBJ whole genome shotgun (WGS) entry which is preliminary data.</text>
</comment>
<evidence type="ECO:0000256" key="1">
    <source>
        <dbReference type="ARBA" id="ARBA00007525"/>
    </source>
</evidence>
<name>A0A8T3D3T6_9TELE</name>
<gene>
    <name evidence="4" type="ORF">AGOR_G00141850</name>
</gene>
<feature type="compositionally biased region" description="Basic and acidic residues" evidence="3">
    <location>
        <begin position="75"/>
        <end position="96"/>
    </location>
</feature>
<comment type="similarity">
    <text evidence="1">Belongs to the MAP7 family.</text>
</comment>
<feature type="compositionally biased region" description="Basic and acidic residues" evidence="3">
    <location>
        <begin position="103"/>
        <end position="126"/>
    </location>
</feature>
<proteinExistence type="inferred from homology"/>
<evidence type="ECO:0000256" key="3">
    <source>
        <dbReference type="SAM" id="MobiDB-lite"/>
    </source>
</evidence>
<keyword evidence="5" id="KW-1185">Reference proteome</keyword>
<dbReference type="GO" id="GO:0000226">
    <property type="term" value="P:microtubule cytoskeleton organization"/>
    <property type="evidence" value="ECO:0007669"/>
    <property type="project" value="TreeGrafter"/>
</dbReference>
<keyword evidence="2" id="KW-0175">Coiled coil</keyword>